<reference evidence="1" key="2">
    <citation type="submission" date="2018-07" db="EMBL/GenBank/DDBJ databases">
        <authorList>
            <consortium name="NCBI Pathogen Detection Project"/>
        </authorList>
    </citation>
    <scope>NUCLEOTIDE SEQUENCE</scope>
    <source>
        <strain evidence="1">NCTR-SF473</strain>
    </source>
</reference>
<accession>A0A736A1S4</accession>
<name>A0A736A1S4_SALTM</name>
<gene>
    <name evidence="1" type="ORF">GNA59_001368</name>
</gene>
<dbReference type="AlphaFoldDB" id="A0A736A1S4"/>
<sequence>MSHTKNLVSLYLVASYHTRVGEPMMRGLTASHGRRVLYYLVVGGNHWQPSPMPKRR</sequence>
<protein>
    <submittedName>
        <fullName evidence="1">Uncharacterized protein</fullName>
    </submittedName>
</protein>
<evidence type="ECO:0000313" key="1">
    <source>
        <dbReference type="EMBL" id="HAE7350926.1"/>
    </source>
</evidence>
<reference evidence="1" key="1">
    <citation type="journal article" date="2018" name="Genome Biol.">
        <title>SKESA: strategic k-mer extension for scrupulous assemblies.</title>
        <authorList>
            <person name="Souvorov A."/>
            <person name="Agarwala R."/>
            <person name="Lipman D.J."/>
        </authorList>
    </citation>
    <scope>NUCLEOTIDE SEQUENCE</scope>
    <source>
        <strain evidence="1">NCTR-SF473</strain>
    </source>
</reference>
<dbReference type="EMBL" id="DAASWU010000004">
    <property type="protein sequence ID" value="HAE7350926.1"/>
    <property type="molecule type" value="Genomic_DNA"/>
</dbReference>
<comment type="caution">
    <text evidence="1">The sequence shown here is derived from an EMBL/GenBank/DDBJ whole genome shotgun (WGS) entry which is preliminary data.</text>
</comment>
<organism evidence="1">
    <name type="scientific">Salmonella typhimurium</name>
    <dbReference type="NCBI Taxonomy" id="90371"/>
    <lineage>
        <taxon>Bacteria</taxon>
        <taxon>Pseudomonadati</taxon>
        <taxon>Pseudomonadota</taxon>
        <taxon>Gammaproteobacteria</taxon>
        <taxon>Enterobacterales</taxon>
        <taxon>Enterobacteriaceae</taxon>
        <taxon>Salmonella</taxon>
    </lineage>
</organism>
<proteinExistence type="predicted"/>